<dbReference type="AlphaFoldDB" id="A0A1A0D7R8"/>
<evidence type="ECO:0000313" key="2">
    <source>
        <dbReference type="Proteomes" id="UP000093796"/>
    </source>
</evidence>
<accession>A0A1A0D7R8</accession>
<proteinExistence type="predicted"/>
<evidence type="ECO:0000313" key="1">
    <source>
        <dbReference type="EMBL" id="OAZ71090.1"/>
    </source>
</evidence>
<comment type="caution">
    <text evidence="1">The sequence shown here is derived from an EMBL/GenBank/DDBJ whole genome shotgun (WGS) entry which is preliminary data.</text>
</comment>
<dbReference type="EMBL" id="LYUD01000114">
    <property type="protein sequence ID" value="OAZ71090.1"/>
    <property type="molecule type" value="Genomic_DNA"/>
</dbReference>
<sequence>MADTPTAKTALVQTAKVGGIASTLLVALTQLPQPYAHWVEIGLSAAAILGFMATQIPAPPASSKLWPVYRVLNVFAANWGQAANAAILMRTKAAATPSEPKAN</sequence>
<dbReference type="OrthoDB" id="7224748at2"/>
<evidence type="ECO:0008006" key="3">
    <source>
        <dbReference type="Google" id="ProtNLM"/>
    </source>
</evidence>
<protein>
    <recommendedName>
        <fullName evidence="3">Holin</fullName>
    </recommendedName>
</protein>
<reference evidence="1 2" key="1">
    <citation type="submission" date="2016-05" db="EMBL/GenBank/DDBJ databases">
        <title>Genome sequencing of Acetobacter pasteurianus strain SRCM100623.</title>
        <authorList>
            <person name="Song Y.R."/>
        </authorList>
    </citation>
    <scope>NUCLEOTIDE SEQUENCE [LARGE SCALE GENOMIC DNA]</scope>
    <source>
        <strain evidence="1 2">SRCM100623</strain>
    </source>
</reference>
<dbReference type="PATRIC" id="fig|438.15.peg.2392"/>
<gene>
    <name evidence="1" type="ORF">SRCM100623_02157</name>
</gene>
<dbReference type="Proteomes" id="UP000093796">
    <property type="component" value="Unassembled WGS sequence"/>
</dbReference>
<dbReference type="RefSeq" id="WP_064776283.1">
    <property type="nucleotide sequence ID" value="NZ_LYUD01000114.1"/>
</dbReference>
<name>A0A1A0D7R8_ACEPA</name>
<organism evidence="1 2">
    <name type="scientific">Acetobacter pasteurianus</name>
    <name type="common">Acetobacter turbidans</name>
    <dbReference type="NCBI Taxonomy" id="438"/>
    <lineage>
        <taxon>Bacteria</taxon>
        <taxon>Pseudomonadati</taxon>
        <taxon>Pseudomonadota</taxon>
        <taxon>Alphaproteobacteria</taxon>
        <taxon>Acetobacterales</taxon>
        <taxon>Acetobacteraceae</taxon>
        <taxon>Acetobacter</taxon>
    </lineage>
</organism>